<gene>
    <name evidence="1" type="ORF">SAMN05421686_10740</name>
</gene>
<keyword evidence="2" id="KW-1185">Reference proteome</keyword>
<organism evidence="1 2">
    <name type="scientific">Thalassolituus maritimus</name>
    <dbReference type="NCBI Taxonomy" id="484498"/>
    <lineage>
        <taxon>Bacteria</taxon>
        <taxon>Pseudomonadati</taxon>
        <taxon>Pseudomonadota</taxon>
        <taxon>Gammaproteobacteria</taxon>
        <taxon>Oceanospirillales</taxon>
        <taxon>Oceanospirillaceae</taxon>
        <taxon>Thalassolituus</taxon>
    </lineage>
</organism>
<protein>
    <submittedName>
        <fullName evidence="1">Uncharacterized protein</fullName>
    </submittedName>
</protein>
<proteinExistence type="predicted"/>
<evidence type="ECO:0000313" key="2">
    <source>
        <dbReference type="Proteomes" id="UP000185639"/>
    </source>
</evidence>
<evidence type="ECO:0000313" key="1">
    <source>
        <dbReference type="EMBL" id="SIS98111.1"/>
    </source>
</evidence>
<reference evidence="2" key="1">
    <citation type="submission" date="2017-01" db="EMBL/GenBank/DDBJ databases">
        <authorList>
            <person name="Varghese N."/>
            <person name="Submissions S."/>
        </authorList>
    </citation>
    <scope>NUCLEOTIDE SEQUENCE [LARGE SCALE GENOMIC DNA]</scope>
    <source>
        <strain evidence="2">DSM 24913</strain>
    </source>
</reference>
<accession>A0A1N7NIM2</accession>
<dbReference type="STRING" id="484498.SAMN05421686_10740"/>
<name>A0A1N7NIM2_9GAMM</name>
<dbReference type="AlphaFoldDB" id="A0A1N7NIM2"/>
<dbReference type="RefSeq" id="WP_281251179.1">
    <property type="nucleotide sequence ID" value="NZ_FTOH01000007.1"/>
</dbReference>
<dbReference type="Proteomes" id="UP000185639">
    <property type="component" value="Unassembled WGS sequence"/>
</dbReference>
<dbReference type="EMBL" id="FTOH01000007">
    <property type="protein sequence ID" value="SIS98111.1"/>
    <property type="molecule type" value="Genomic_DNA"/>
</dbReference>
<sequence>MTEYLIFAAIAFGVSGASFCFGLFCDRIATDIEAACRGGEHESE</sequence>